<dbReference type="AlphaFoldDB" id="A0A9D0ZCS4"/>
<dbReference type="InterPro" id="IPR027417">
    <property type="entry name" value="P-loop_NTPase"/>
</dbReference>
<comment type="caution">
    <text evidence="6">The sequence shown here is derived from an EMBL/GenBank/DDBJ whole genome shotgun (WGS) entry which is preliminary data.</text>
</comment>
<evidence type="ECO:0000256" key="3">
    <source>
        <dbReference type="ARBA" id="ARBA00023125"/>
    </source>
</evidence>
<dbReference type="InterPro" id="IPR045076">
    <property type="entry name" value="MutS"/>
</dbReference>
<keyword evidence="1" id="KW-0547">Nucleotide-binding</keyword>
<evidence type="ECO:0000256" key="1">
    <source>
        <dbReference type="ARBA" id="ARBA00022741"/>
    </source>
</evidence>
<dbReference type="GO" id="GO:0030983">
    <property type="term" value="F:mismatched DNA binding"/>
    <property type="evidence" value="ECO:0007669"/>
    <property type="project" value="InterPro"/>
</dbReference>
<evidence type="ECO:0000313" key="6">
    <source>
        <dbReference type="EMBL" id="HIQ78282.1"/>
    </source>
</evidence>
<feature type="domain" description="DNA mismatch repair proteins mutS family" evidence="5">
    <location>
        <begin position="337"/>
        <end position="523"/>
    </location>
</feature>
<dbReference type="Pfam" id="PF00488">
    <property type="entry name" value="MutS_V"/>
    <property type="match status" value="1"/>
</dbReference>
<keyword evidence="4" id="KW-1133">Transmembrane helix</keyword>
<dbReference type="Gene3D" id="3.40.50.300">
    <property type="entry name" value="P-loop containing nucleotide triphosphate hydrolases"/>
    <property type="match status" value="1"/>
</dbReference>
<gene>
    <name evidence="6" type="ORF">IAB77_03370</name>
</gene>
<dbReference type="GO" id="GO:0005829">
    <property type="term" value="C:cytosol"/>
    <property type="evidence" value="ECO:0007669"/>
    <property type="project" value="TreeGrafter"/>
</dbReference>
<sequence length="538" mass="59920">MLIYETRRRLLRRLAREYGRESEVNYSPGDMDLIGEFHRYIRERRKGEYVDGITYYDLDGDRLFKMLNSTQSTPGEEYLYHILHAPAMTEREFARRRAFISFAEEDEEGRLKAQYILARLGRFRRADVERVFNPGVHRGMLLGVYILLALAFALSPLLAAFFGARALLLTIALFSFNAMLREVTLRRVQADFDAVNFSVSMAFAVKKLKKLGSPRLDALLGEAYEALGRMKPLLRTGGVSRSGGSDAGDLLSSLFLLDLIMYEYLKTRLGGLGGELLTVFESLGSLDAFIAVASYRRRAERCCDPEIDYSGDVRGAVGRGLVHPLLRSAVPNGLDGGRCVLITGSNASGKSTYLRTAMIAALFSQCICTCPGESWRGEPFRLYTSMALSDDVLSGESYYMAEIRAVKRILDAAERPGARIFCALDEVLRGTNTTERIAAACEILAEIERRGCLCLAATHDAELCALLAGSFSLLHFEEHIEGGEMAFDYRARPGRSETRNAIKLLSLMGLGDALTARADARARRFLETGAWTEKEKDK</sequence>
<protein>
    <recommendedName>
        <fullName evidence="5">DNA mismatch repair proteins mutS family domain-containing protein</fullName>
    </recommendedName>
</protein>
<proteinExistence type="predicted"/>
<keyword evidence="3" id="KW-0238">DNA-binding</keyword>
<dbReference type="EMBL" id="DVGA01000036">
    <property type="protein sequence ID" value="HIQ78282.1"/>
    <property type="molecule type" value="Genomic_DNA"/>
</dbReference>
<dbReference type="SUPFAM" id="SSF52540">
    <property type="entry name" value="P-loop containing nucleoside triphosphate hydrolases"/>
    <property type="match status" value="1"/>
</dbReference>
<dbReference type="Proteomes" id="UP000824262">
    <property type="component" value="Unassembled WGS sequence"/>
</dbReference>
<dbReference type="InterPro" id="IPR000432">
    <property type="entry name" value="DNA_mismatch_repair_MutS_C"/>
</dbReference>
<evidence type="ECO:0000313" key="7">
    <source>
        <dbReference type="Proteomes" id="UP000824262"/>
    </source>
</evidence>
<keyword evidence="2" id="KW-0067">ATP-binding</keyword>
<dbReference type="GO" id="GO:0140664">
    <property type="term" value="F:ATP-dependent DNA damage sensor activity"/>
    <property type="evidence" value="ECO:0007669"/>
    <property type="project" value="InterPro"/>
</dbReference>
<reference evidence="6" key="1">
    <citation type="submission" date="2020-10" db="EMBL/GenBank/DDBJ databases">
        <authorList>
            <person name="Gilroy R."/>
        </authorList>
    </citation>
    <scope>NUCLEOTIDE SEQUENCE</scope>
    <source>
        <strain evidence="6">ChiBcolR7-354</strain>
    </source>
</reference>
<name>A0A9D0ZCS4_9FIRM</name>
<keyword evidence="4" id="KW-0812">Transmembrane</keyword>
<reference evidence="6" key="2">
    <citation type="journal article" date="2021" name="PeerJ">
        <title>Extensive microbial diversity within the chicken gut microbiome revealed by metagenomics and culture.</title>
        <authorList>
            <person name="Gilroy R."/>
            <person name="Ravi A."/>
            <person name="Getino M."/>
            <person name="Pursley I."/>
            <person name="Horton D.L."/>
            <person name="Alikhan N.F."/>
            <person name="Baker D."/>
            <person name="Gharbi K."/>
            <person name="Hall N."/>
            <person name="Watson M."/>
            <person name="Adriaenssens E.M."/>
            <person name="Foster-Nyarko E."/>
            <person name="Jarju S."/>
            <person name="Secka A."/>
            <person name="Antonio M."/>
            <person name="Oren A."/>
            <person name="Chaudhuri R.R."/>
            <person name="La Ragione R."/>
            <person name="Hildebrand F."/>
            <person name="Pallen M.J."/>
        </authorList>
    </citation>
    <scope>NUCLEOTIDE SEQUENCE</scope>
    <source>
        <strain evidence="6">ChiBcolR7-354</strain>
    </source>
</reference>
<keyword evidence="4" id="KW-0472">Membrane</keyword>
<dbReference type="PANTHER" id="PTHR11361:SF152">
    <property type="entry name" value="DNA MISMATCH REPAIR PROTEIN"/>
    <property type="match status" value="1"/>
</dbReference>
<feature type="transmembrane region" description="Helical" evidence="4">
    <location>
        <begin position="135"/>
        <end position="154"/>
    </location>
</feature>
<dbReference type="SMART" id="SM00534">
    <property type="entry name" value="MUTSac"/>
    <property type="match status" value="1"/>
</dbReference>
<dbReference type="GO" id="GO:0006298">
    <property type="term" value="P:mismatch repair"/>
    <property type="evidence" value="ECO:0007669"/>
    <property type="project" value="InterPro"/>
</dbReference>
<dbReference type="PANTHER" id="PTHR11361">
    <property type="entry name" value="DNA MISMATCH REPAIR PROTEIN MUTS FAMILY MEMBER"/>
    <property type="match status" value="1"/>
</dbReference>
<evidence type="ECO:0000256" key="4">
    <source>
        <dbReference type="SAM" id="Phobius"/>
    </source>
</evidence>
<dbReference type="GO" id="GO:0005524">
    <property type="term" value="F:ATP binding"/>
    <property type="evidence" value="ECO:0007669"/>
    <property type="project" value="UniProtKB-KW"/>
</dbReference>
<organism evidence="6 7">
    <name type="scientific">Candidatus Scatomorpha intestinavium</name>
    <dbReference type="NCBI Taxonomy" id="2840922"/>
    <lineage>
        <taxon>Bacteria</taxon>
        <taxon>Bacillati</taxon>
        <taxon>Bacillota</taxon>
        <taxon>Clostridia</taxon>
        <taxon>Eubacteriales</taxon>
        <taxon>Candidatus Scatomorpha</taxon>
    </lineage>
</organism>
<evidence type="ECO:0000259" key="5">
    <source>
        <dbReference type="SMART" id="SM00534"/>
    </source>
</evidence>
<evidence type="ECO:0000256" key="2">
    <source>
        <dbReference type="ARBA" id="ARBA00022840"/>
    </source>
</evidence>
<accession>A0A9D0ZCS4</accession>